<keyword evidence="1" id="KW-0378">Hydrolase</keyword>
<feature type="active site" evidence="1">
    <location>
        <position position="148"/>
    </location>
</feature>
<feature type="chain" id="PRO_5036686983" evidence="3">
    <location>
        <begin position="23"/>
        <end position="172"/>
    </location>
</feature>
<evidence type="ECO:0000313" key="6">
    <source>
        <dbReference type="RefSeq" id="XP_047738793.1"/>
    </source>
</evidence>
<keyword evidence="1" id="KW-0862">Zinc</keyword>
<dbReference type="Gene3D" id="3.40.390.10">
    <property type="entry name" value="Collagenase (Catalytic Domain)"/>
    <property type="match status" value="1"/>
</dbReference>
<organism evidence="5 6">
    <name type="scientific">Hyalella azteca</name>
    <name type="common">Amphipod</name>
    <dbReference type="NCBI Taxonomy" id="294128"/>
    <lineage>
        <taxon>Eukaryota</taxon>
        <taxon>Metazoa</taxon>
        <taxon>Ecdysozoa</taxon>
        <taxon>Arthropoda</taxon>
        <taxon>Crustacea</taxon>
        <taxon>Multicrustacea</taxon>
        <taxon>Malacostraca</taxon>
        <taxon>Eumalacostraca</taxon>
        <taxon>Peracarida</taxon>
        <taxon>Amphipoda</taxon>
        <taxon>Senticaudata</taxon>
        <taxon>Talitrida</taxon>
        <taxon>Talitroidea</taxon>
        <taxon>Hyalellidae</taxon>
        <taxon>Hyalella</taxon>
    </lineage>
</organism>
<evidence type="ECO:0000259" key="4">
    <source>
        <dbReference type="PROSITE" id="PS51864"/>
    </source>
</evidence>
<dbReference type="Pfam" id="PF01400">
    <property type="entry name" value="Astacin"/>
    <property type="match status" value="1"/>
</dbReference>
<feature type="binding site" evidence="1">
    <location>
        <position position="151"/>
    </location>
    <ligand>
        <name>Zn(2+)</name>
        <dbReference type="ChEBI" id="CHEBI:29105"/>
        <note>catalytic</note>
    </ligand>
</feature>
<evidence type="ECO:0000256" key="2">
    <source>
        <dbReference type="SAM" id="MobiDB-lite"/>
    </source>
</evidence>
<comment type="cofactor">
    <cofactor evidence="1">
        <name>Zn(2+)</name>
        <dbReference type="ChEBI" id="CHEBI:29105"/>
    </cofactor>
    <text evidence="1">Binds 1 zinc ion per subunit.</text>
</comment>
<keyword evidence="1" id="KW-0482">Metalloprotease</keyword>
<feature type="signal peptide" evidence="3">
    <location>
        <begin position="1"/>
        <end position="22"/>
    </location>
</feature>
<feature type="compositionally biased region" description="Basic and acidic residues" evidence="2">
    <location>
        <begin position="148"/>
        <end position="164"/>
    </location>
</feature>
<dbReference type="PROSITE" id="PS51864">
    <property type="entry name" value="ASTACIN"/>
    <property type="match status" value="1"/>
</dbReference>
<comment type="caution">
    <text evidence="1">Lacks conserved residue(s) required for the propagation of feature annotation.</text>
</comment>
<name>A0A979FNY9_HYAAZ</name>
<proteinExistence type="predicted"/>
<feature type="region of interest" description="Disordered" evidence="2">
    <location>
        <begin position="148"/>
        <end position="172"/>
    </location>
</feature>
<keyword evidence="1" id="KW-0479">Metal-binding</keyword>
<dbReference type="InterPro" id="IPR024079">
    <property type="entry name" value="MetalloPept_cat_dom_sf"/>
</dbReference>
<dbReference type="PANTHER" id="PTHR10127:SF850">
    <property type="entry name" value="METALLOENDOPEPTIDASE"/>
    <property type="match status" value="1"/>
</dbReference>
<feature type="domain" description="Peptidase M12A" evidence="4">
    <location>
        <begin position="54"/>
        <end position="172"/>
    </location>
</feature>
<dbReference type="GeneID" id="108670451"/>
<dbReference type="KEGG" id="hazt:108670451"/>
<keyword evidence="1" id="KW-0645">Protease</keyword>
<protein>
    <submittedName>
        <fullName evidence="6">Astacin-like metalloprotease toxin 1</fullName>
    </submittedName>
</protein>
<dbReference type="GO" id="GO:0006508">
    <property type="term" value="P:proteolysis"/>
    <property type="evidence" value="ECO:0007669"/>
    <property type="project" value="UniProtKB-KW"/>
</dbReference>
<dbReference type="Proteomes" id="UP000694843">
    <property type="component" value="Unplaced"/>
</dbReference>
<accession>A0A979FNY9</accession>
<dbReference type="GO" id="GO:0004222">
    <property type="term" value="F:metalloendopeptidase activity"/>
    <property type="evidence" value="ECO:0007669"/>
    <property type="project" value="UniProtKB-UniRule"/>
</dbReference>
<feature type="binding site" evidence="1">
    <location>
        <position position="157"/>
    </location>
    <ligand>
        <name>Zn(2+)</name>
        <dbReference type="ChEBI" id="CHEBI:29105"/>
        <note>catalytic</note>
    </ligand>
</feature>
<dbReference type="AlphaFoldDB" id="A0A979FNY9"/>
<dbReference type="GO" id="GO:0008270">
    <property type="term" value="F:zinc ion binding"/>
    <property type="evidence" value="ECO:0007669"/>
    <property type="project" value="UniProtKB-UniRule"/>
</dbReference>
<keyword evidence="3" id="KW-0732">Signal</keyword>
<evidence type="ECO:0000256" key="1">
    <source>
        <dbReference type="PROSITE-ProRule" id="PRU01211"/>
    </source>
</evidence>
<dbReference type="SMART" id="SM00235">
    <property type="entry name" value="ZnMc"/>
    <property type="match status" value="1"/>
</dbReference>
<reference evidence="6" key="1">
    <citation type="submission" date="2025-08" db="UniProtKB">
        <authorList>
            <consortium name="RefSeq"/>
        </authorList>
    </citation>
    <scope>IDENTIFICATION</scope>
    <source>
        <tissue evidence="6">Whole organism</tissue>
    </source>
</reference>
<evidence type="ECO:0000256" key="3">
    <source>
        <dbReference type="SAM" id="SignalP"/>
    </source>
</evidence>
<dbReference type="PANTHER" id="PTHR10127">
    <property type="entry name" value="DISCOIDIN, CUB, EGF, LAMININ , AND ZINC METALLOPROTEASE DOMAIN CONTAINING"/>
    <property type="match status" value="1"/>
</dbReference>
<dbReference type="InterPro" id="IPR006026">
    <property type="entry name" value="Peptidase_Metallo"/>
</dbReference>
<evidence type="ECO:0000313" key="5">
    <source>
        <dbReference type="Proteomes" id="UP000694843"/>
    </source>
</evidence>
<gene>
    <name evidence="6" type="primary">LOC108670451</name>
</gene>
<dbReference type="RefSeq" id="XP_047738793.1">
    <property type="nucleotide sequence ID" value="XM_047882837.1"/>
</dbReference>
<sequence>MVRRETLQTFLTLCLCLVNIDAAPVDVHRRADGSVLIDDILYSAEQWDSFLDKNLVSMERLWPKKDGVVNIFYKISDPKLNLTVLNFAIAAWETKTCIKFSKMAESDERAEYMDFLLDKTCHAGLGYREGEPTPVSLAKCPERGPTHEIGHALGMHHEQTRSDRLIASTADA</sequence>
<feature type="binding site" evidence="1">
    <location>
        <position position="147"/>
    </location>
    <ligand>
        <name>Zn(2+)</name>
        <dbReference type="ChEBI" id="CHEBI:29105"/>
        <note>catalytic</note>
    </ligand>
</feature>
<dbReference type="SUPFAM" id="SSF55486">
    <property type="entry name" value="Metalloproteases ('zincins'), catalytic domain"/>
    <property type="match status" value="1"/>
</dbReference>
<dbReference type="InterPro" id="IPR001506">
    <property type="entry name" value="Peptidase_M12A"/>
</dbReference>
<dbReference type="OrthoDB" id="6364809at2759"/>
<keyword evidence="5" id="KW-1185">Reference proteome</keyword>